<dbReference type="InterPro" id="IPR051205">
    <property type="entry name" value="UbiH/COQ6_monooxygenase"/>
</dbReference>
<dbReference type="SUPFAM" id="SSF51905">
    <property type="entry name" value="FAD/NAD(P)-binding domain"/>
    <property type="match status" value="1"/>
</dbReference>
<feature type="non-terminal residue" evidence="1">
    <location>
        <position position="1"/>
    </location>
</feature>
<dbReference type="PANTHER" id="PTHR43876:SF7">
    <property type="entry name" value="UBIQUINONE BIOSYNTHESIS MONOOXYGENASE COQ6, MITOCHONDRIAL"/>
    <property type="match status" value="1"/>
</dbReference>
<feature type="non-terminal residue" evidence="1">
    <location>
        <position position="216"/>
    </location>
</feature>
<reference evidence="1" key="1">
    <citation type="submission" date="2013-08" db="EMBL/GenBank/DDBJ databases">
        <authorList>
            <person name="Mendez C."/>
            <person name="Richter M."/>
            <person name="Ferrer M."/>
            <person name="Sanchez J."/>
        </authorList>
    </citation>
    <scope>NUCLEOTIDE SEQUENCE</scope>
</reference>
<accession>T0YIZ1</accession>
<dbReference type="PANTHER" id="PTHR43876">
    <property type="entry name" value="UBIQUINONE BIOSYNTHESIS MONOOXYGENASE COQ6, MITOCHONDRIAL"/>
    <property type="match status" value="1"/>
</dbReference>
<proteinExistence type="predicted"/>
<dbReference type="InterPro" id="IPR036188">
    <property type="entry name" value="FAD/NAD-bd_sf"/>
</dbReference>
<dbReference type="Gene3D" id="3.50.50.60">
    <property type="entry name" value="FAD/NAD(P)-binding domain"/>
    <property type="match status" value="1"/>
</dbReference>
<gene>
    <name evidence="1" type="ORF">B2A_13328</name>
</gene>
<name>T0YIZ1_9ZZZZ</name>
<reference evidence="1" key="2">
    <citation type="journal article" date="2014" name="ISME J.">
        <title>Microbial stratification in low pH oxic and suboxic macroscopic growths along an acid mine drainage.</title>
        <authorList>
            <person name="Mendez-Garcia C."/>
            <person name="Mesa V."/>
            <person name="Sprenger R.R."/>
            <person name="Richter M."/>
            <person name="Diez M.S."/>
            <person name="Solano J."/>
            <person name="Bargiela R."/>
            <person name="Golyshina O.V."/>
            <person name="Manteca A."/>
            <person name="Ramos J.L."/>
            <person name="Gallego J.R."/>
            <person name="Llorente I."/>
            <person name="Martins Dos Santos V.A."/>
            <person name="Jensen O.N."/>
            <person name="Pelaez A.I."/>
            <person name="Sanchez J."/>
            <person name="Ferrer M."/>
        </authorList>
    </citation>
    <scope>NUCLEOTIDE SEQUENCE</scope>
</reference>
<sequence length="216" mass="23351">CLLACSLAQDGHPAVLLEHLPKAPDTEDRRLYALSTASLQFLETQGLYSRLGPSCCRVFSDLEISVFREPARVRFAASDLGGFLLGGLVYASDLSRVLARRVSELGIPTQRFDPDELEQTAQGWVIGRGEAACRAALLVVAEGGQSRLRERFRIPVETLDYGEEALTFGLATEHDLGSTPRQVFTPWGPLGLLLAPDDIVQGVWSMPAATGAGVAR</sequence>
<dbReference type="EMBL" id="AUZZ01009642">
    <property type="protein sequence ID" value="EQD33113.1"/>
    <property type="molecule type" value="Genomic_DNA"/>
</dbReference>
<protein>
    <submittedName>
        <fullName evidence="1">2-octaprenyl-3-methyl-6-methoxy-1,4-benzoquinol hydroxylase</fullName>
    </submittedName>
</protein>
<evidence type="ECO:0000313" key="1">
    <source>
        <dbReference type="EMBL" id="EQD33113.1"/>
    </source>
</evidence>
<dbReference type="AlphaFoldDB" id="T0YIZ1"/>
<organism evidence="1">
    <name type="scientific">mine drainage metagenome</name>
    <dbReference type="NCBI Taxonomy" id="410659"/>
    <lineage>
        <taxon>unclassified sequences</taxon>
        <taxon>metagenomes</taxon>
        <taxon>ecological metagenomes</taxon>
    </lineage>
</organism>
<comment type="caution">
    <text evidence="1">The sequence shown here is derived from an EMBL/GenBank/DDBJ whole genome shotgun (WGS) entry which is preliminary data.</text>
</comment>